<accession>A0A151A252</accession>
<evidence type="ECO:0000259" key="2">
    <source>
        <dbReference type="Pfam" id="PF00535"/>
    </source>
</evidence>
<organism evidence="4 5">
    <name type="scientific">Staphylococcus kloosii</name>
    <dbReference type="NCBI Taxonomy" id="29384"/>
    <lineage>
        <taxon>Bacteria</taxon>
        <taxon>Bacillati</taxon>
        <taxon>Bacillota</taxon>
        <taxon>Bacilli</taxon>
        <taxon>Bacillales</taxon>
        <taxon>Staphylococcaceae</taxon>
        <taxon>Staphylococcus</taxon>
    </lineage>
</organism>
<feature type="domain" description="Glycosyltransferase 2-like" evidence="2">
    <location>
        <begin position="4"/>
        <end position="135"/>
    </location>
</feature>
<protein>
    <submittedName>
        <fullName evidence="4">Glycosyl transferase family 2</fullName>
    </submittedName>
</protein>
<sequence length="580" mass="67141">MKFSIIVPTYNSEAYIEELMNSLKDQTYDSNDFEVIVVDDCSSDDTLKKVKKYNKDLNLTVKKLDTNSGGPGKPRNTALALAKGEYVFFVDSDDYINVDTLQDVSYFVDENNSDVVLVKMEGVNGRGAPRSMFKKTEDGLTLAHSRIVYTLSPTKFYRTALLREHNIDFPEDLKSAEDQLFTMKAYIHADNIATLADKPYYYATKREGEHMSSAYVKPIDFYKIMTLIVEEILNSDLEDKNEIIGHFITRHFSFSRTRNFSLNVKADQTAVWMEALGDFVQTVPKEADKFVNEEIRPLLYYGRNKDFKHYKIVEQSYKNGEFFNSKLEDTWLKIQFAENEPFFSFKNISKPDVKMTQFDFNEQLLTIELQLLRTIFDPNHASASMRIKLLSRNKNEVIYVPVSVNNQNRFKFVANLDNMMTYLTQEKVWDVILEISLGEMTFDKRIGSDRNDYKYKAETSTIANYGGKYFRFTPFFTKNYDNLSFYVTPIKVDEIFTVATQGKHKLELTCNEFNYILTEGLTSIVMKDGFTYGYLTKVSNEAAFKYVIELQDKVKAKMFKGSFKLEAPNLTLNFNKGLSL</sequence>
<dbReference type="InterPro" id="IPR029044">
    <property type="entry name" value="Nucleotide-diphossugar_trans"/>
</dbReference>
<evidence type="ECO:0000259" key="3">
    <source>
        <dbReference type="Pfam" id="PF18674"/>
    </source>
</evidence>
<evidence type="ECO:0000313" key="4">
    <source>
        <dbReference type="EMBL" id="KYH13484.1"/>
    </source>
</evidence>
<dbReference type="GO" id="GO:0016758">
    <property type="term" value="F:hexosyltransferase activity"/>
    <property type="evidence" value="ECO:0007669"/>
    <property type="project" value="UniProtKB-ARBA"/>
</dbReference>
<dbReference type="Gene3D" id="3.90.550.10">
    <property type="entry name" value="Spore Coat Polysaccharide Biosynthesis Protein SpsA, Chain A"/>
    <property type="match status" value="1"/>
</dbReference>
<dbReference type="SUPFAM" id="SSF53448">
    <property type="entry name" value="Nucleotide-diphospho-sugar transferases"/>
    <property type="match status" value="1"/>
</dbReference>
<name>A0A151A252_9STAP</name>
<dbReference type="PANTHER" id="PTHR22916:SF3">
    <property type="entry name" value="UDP-GLCNAC:BETAGAL BETA-1,3-N-ACETYLGLUCOSAMINYLTRANSFERASE-LIKE PROTEIN 1"/>
    <property type="match status" value="1"/>
</dbReference>
<comment type="caution">
    <text evidence="4">The sequence shown here is derived from an EMBL/GenBank/DDBJ whole genome shotgun (WGS) entry which is preliminary data.</text>
</comment>
<feature type="domain" description="TarS C-terminal" evidence="3">
    <location>
        <begin position="352"/>
        <end position="487"/>
    </location>
</feature>
<dbReference type="PANTHER" id="PTHR22916">
    <property type="entry name" value="GLYCOSYLTRANSFERASE"/>
    <property type="match status" value="1"/>
</dbReference>
<dbReference type="InterPro" id="IPR041038">
    <property type="entry name" value="TarS_C1"/>
</dbReference>
<evidence type="ECO:0000256" key="1">
    <source>
        <dbReference type="ARBA" id="ARBA00006739"/>
    </source>
</evidence>
<dbReference type="AlphaFoldDB" id="A0A151A252"/>
<dbReference type="Pfam" id="PF00535">
    <property type="entry name" value="Glycos_transf_2"/>
    <property type="match status" value="1"/>
</dbReference>
<dbReference type="Proteomes" id="UP000075418">
    <property type="component" value="Unassembled WGS sequence"/>
</dbReference>
<dbReference type="Pfam" id="PF18674">
    <property type="entry name" value="TarS_C1"/>
    <property type="match status" value="1"/>
</dbReference>
<comment type="similarity">
    <text evidence="1">Belongs to the glycosyltransferase 2 family.</text>
</comment>
<evidence type="ECO:0000313" key="5">
    <source>
        <dbReference type="Proteomes" id="UP000075418"/>
    </source>
</evidence>
<dbReference type="CDD" id="cd00761">
    <property type="entry name" value="Glyco_tranf_GTA_type"/>
    <property type="match status" value="1"/>
</dbReference>
<dbReference type="EMBL" id="LUGM01000002">
    <property type="protein sequence ID" value="KYH13484.1"/>
    <property type="molecule type" value="Genomic_DNA"/>
</dbReference>
<gene>
    <name evidence="4" type="ORF">A0131_01495</name>
</gene>
<dbReference type="RefSeq" id="WP_061853715.1">
    <property type="nucleotide sequence ID" value="NZ_LUGM01000002.1"/>
</dbReference>
<proteinExistence type="inferred from homology"/>
<dbReference type="InterPro" id="IPR001173">
    <property type="entry name" value="Glyco_trans_2-like"/>
</dbReference>
<reference evidence="4 5" key="1">
    <citation type="submission" date="2016-02" db="EMBL/GenBank/DDBJ databases">
        <title>Draft genome sequence of hydrocarbon degrading Staphylococcus saprophyticus Strain CNV2, isolated from crude-oil contaminated soil from Noonmati Oil Refinery, Guwahati, Assam, India.</title>
        <authorList>
            <person name="Mukherjee A."/>
            <person name="Chettri B."/>
            <person name="Langpoklakpam J."/>
            <person name="Singh A.K."/>
            <person name="Chattopadhyay D.J."/>
        </authorList>
    </citation>
    <scope>NUCLEOTIDE SEQUENCE [LARGE SCALE GENOMIC DNA]</scope>
    <source>
        <strain evidence="4 5">CNV2</strain>
    </source>
</reference>
<keyword evidence="4" id="KW-0808">Transferase</keyword>